<feature type="compositionally biased region" description="Basic and acidic residues" evidence="2">
    <location>
        <begin position="86"/>
        <end position="113"/>
    </location>
</feature>
<evidence type="ECO:0000256" key="2">
    <source>
        <dbReference type="SAM" id="MobiDB-lite"/>
    </source>
</evidence>
<evidence type="ECO:0000313" key="3">
    <source>
        <dbReference type="EMBL" id="GHP02610.1"/>
    </source>
</evidence>
<dbReference type="AlphaFoldDB" id="A0A830H9G4"/>
<sequence length="633" mass="68910">MPSSGATRMPTPLAATAAAMAAAVAADLDSDSSTVSSASSGSSDWRTARERPMSSSVKSSRPQPMHSPRRQASRAVEVAANARRRSPAEEPRREVAQSRQERHVTRKRADARQRTATTPLRRAAAAAAGIRQSQEQVGSDEEEDKFDDDDDDDDFDEGDFDEGGFDDDDDEEELEDVGALVPEQRVSWQQQHARASERPASAPTTITRAPSWSVAIRSESLDKLRMRQRRPRPQTRQAPSWSVAVAPESLEALRSQTPPRPSTSSPASPLAVLKRRAALNHSRRRAMRLGQSLEAQGEGGGMVDLQPPRATGAGGVEGARTGAGPRQYLRRQTTRSSVVSRPVPISHVQSRTDSGHVRRSMPTSLRARDVAQLHEAGELMDAMRGPSMAVPTRRPATAVPRVSAREPSVHLQGAAEAAWEARARAPSATRYNREAALWSEVARAVRTGGAALVDVPRIPVSTAEARLHSESSSTDARRHYQQLCDAWHISHGLDKCASALRGSKLQLELETSRAESRRLEGRVKNLEQQLSSQVDQQARDNEAVHSLIQHLGAAACARHANLRRAVAKESNASGQITFERLSELLSQHFGVNVKDCATTAPAANLQQRDGRGGSTLGTTDWHAFVLSPVREWR</sequence>
<feature type="coiled-coil region" evidence="1">
    <location>
        <begin position="509"/>
        <end position="536"/>
    </location>
</feature>
<gene>
    <name evidence="3" type="ORF">PPROV_000136600</name>
</gene>
<feature type="compositionally biased region" description="Polar residues" evidence="2">
    <location>
        <begin position="53"/>
        <end position="62"/>
    </location>
</feature>
<name>A0A830H9G4_9CHLO</name>
<evidence type="ECO:0000313" key="4">
    <source>
        <dbReference type="Proteomes" id="UP000660262"/>
    </source>
</evidence>
<feature type="compositionally biased region" description="Low complexity" evidence="2">
    <location>
        <begin position="114"/>
        <end position="128"/>
    </location>
</feature>
<feature type="region of interest" description="Disordered" evidence="2">
    <location>
        <begin position="23"/>
        <end position="269"/>
    </location>
</feature>
<feature type="compositionally biased region" description="Low complexity" evidence="2">
    <location>
        <begin position="253"/>
        <end position="269"/>
    </location>
</feature>
<comment type="caution">
    <text evidence="3">The sequence shown here is derived from an EMBL/GenBank/DDBJ whole genome shotgun (WGS) entry which is preliminary data.</text>
</comment>
<dbReference type="EMBL" id="BNJQ01000003">
    <property type="protein sequence ID" value="GHP02610.1"/>
    <property type="molecule type" value="Genomic_DNA"/>
</dbReference>
<feature type="compositionally biased region" description="Acidic residues" evidence="2">
    <location>
        <begin position="138"/>
        <end position="176"/>
    </location>
</feature>
<feature type="compositionally biased region" description="Low complexity" evidence="2">
    <location>
        <begin position="23"/>
        <end position="45"/>
    </location>
</feature>
<evidence type="ECO:0000256" key="1">
    <source>
        <dbReference type="SAM" id="Coils"/>
    </source>
</evidence>
<keyword evidence="4" id="KW-1185">Reference proteome</keyword>
<reference evidence="3" key="1">
    <citation type="submission" date="2020-10" db="EMBL/GenBank/DDBJ databases">
        <title>Unveiling of a novel bifunctional photoreceptor, Dualchrome1, isolated from a cosmopolitan green alga.</title>
        <authorList>
            <person name="Suzuki S."/>
            <person name="Kawachi M."/>
        </authorList>
    </citation>
    <scope>NUCLEOTIDE SEQUENCE</scope>
    <source>
        <strain evidence="3">NIES 2893</strain>
    </source>
</reference>
<organism evidence="3 4">
    <name type="scientific">Pycnococcus provasolii</name>
    <dbReference type="NCBI Taxonomy" id="41880"/>
    <lineage>
        <taxon>Eukaryota</taxon>
        <taxon>Viridiplantae</taxon>
        <taxon>Chlorophyta</taxon>
        <taxon>Pseudoscourfieldiophyceae</taxon>
        <taxon>Pseudoscourfieldiales</taxon>
        <taxon>Pycnococcaceae</taxon>
        <taxon>Pycnococcus</taxon>
    </lineage>
</organism>
<protein>
    <submittedName>
        <fullName evidence="3">Uncharacterized protein</fullName>
    </submittedName>
</protein>
<accession>A0A830H9G4</accession>
<dbReference type="Proteomes" id="UP000660262">
    <property type="component" value="Unassembled WGS sequence"/>
</dbReference>
<keyword evidence="1" id="KW-0175">Coiled coil</keyword>
<feature type="region of interest" description="Disordered" evidence="2">
    <location>
        <begin position="387"/>
        <end position="407"/>
    </location>
</feature>
<proteinExistence type="predicted"/>